<evidence type="ECO:0000313" key="2">
    <source>
        <dbReference type="EMBL" id="KLO08929.1"/>
    </source>
</evidence>
<dbReference type="EMBL" id="KQ086072">
    <property type="protein sequence ID" value="KLO08929.1"/>
    <property type="molecule type" value="Genomic_DNA"/>
</dbReference>
<feature type="region of interest" description="Disordered" evidence="1">
    <location>
        <begin position="213"/>
        <end position="263"/>
    </location>
</feature>
<feature type="compositionally biased region" description="Low complexity" evidence="1">
    <location>
        <begin position="26"/>
        <end position="45"/>
    </location>
</feature>
<feature type="compositionally biased region" description="Basic residues" evidence="1">
    <location>
        <begin position="367"/>
        <end position="376"/>
    </location>
</feature>
<accession>A0A0H2RAT9</accession>
<proteinExistence type="predicted"/>
<feature type="compositionally biased region" description="Low complexity" evidence="1">
    <location>
        <begin position="399"/>
        <end position="419"/>
    </location>
</feature>
<feature type="compositionally biased region" description="Polar residues" evidence="1">
    <location>
        <begin position="1"/>
        <end position="13"/>
    </location>
</feature>
<feature type="compositionally biased region" description="Low complexity" evidence="1">
    <location>
        <begin position="319"/>
        <end position="330"/>
    </location>
</feature>
<gene>
    <name evidence="2" type="ORF">SCHPADRAFT_916825</name>
</gene>
<evidence type="ECO:0000256" key="1">
    <source>
        <dbReference type="SAM" id="MobiDB-lite"/>
    </source>
</evidence>
<evidence type="ECO:0000313" key="3">
    <source>
        <dbReference type="Proteomes" id="UP000053477"/>
    </source>
</evidence>
<dbReference type="STRING" id="27342.A0A0H2RAT9"/>
<feature type="compositionally biased region" description="Basic and acidic residues" evidence="1">
    <location>
        <begin position="237"/>
        <end position="247"/>
    </location>
</feature>
<protein>
    <submittedName>
        <fullName evidence="2">Uncharacterized protein</fullName>
    </submittedName>
</protein>
<dbReference type="AlphaFoldDB" id="A0A0H2RAT9"/>
<dbReference type="OrthoDB" id="433738at2759"/>
<feature type="region of interest" description="Disordered" evidence="1">
    <location>
        <begin position="1"/>
        <end position="68"/>
    </location>
</feature>
<dbReference type="InParanoid" id="A0A0H2RAT9"/>
<feature type="region of interest" description="Disordered" evidence="1">
    <location>
        <begin position="146"/>
        <end position="178"/>
    </location>
</feature>
<keyword evidence="3" id="KW-1185">Reference proteome</keyword>
<feature type="compositionally biased region" description="Basic and acidic residues" evidence="1">
    <location>
        <begin position="332"/>
        <end position="355"/>
    </location>
</feature>
<feature type="region of interest" description="Disordered" evidence="1">
    <location>
        <begin position="287"/>
        <end position="430"/>
    </location>
</feature>
<reference evidence="2 3" key="1">
    <citation type="submission" date="2015-04" db="EMBL/GenBank/DDBJ databases">
        <title>Complete genome sequence of Schizopora paradoxa KUC8140, a cosmopolitan wood degrader in East Asia.</title>
        <authorList>
            <consortium name="DOE Joint Genome Institute"/>
            <person name="Min B."/>
            <person name="Park H."/>
            <person name="Jang Y."/>
            <person name="Kim J.-J."/>
            <person name="Kim K.H."/>
            <person name="Pangilinan J."/>
            <person name="Lipzen A."/>
            <person name="Riley R."/>
            <person name="Grigoriev I.V."/>
            <person name="Spatafora J.W."/>
            <person name="Choi I.-G."/>
        </authorList>
    </citation>
    <scope>NUCLEOTIDE SEQUENCE [LARGE SCALE GENOMIC DNA]</scope>
    <source>
        <strain evidence="2 3">KUC8140</strain>
    </source>
</reference>
<feature type="compositionally biased region" description="Low complexity" evidence="1">
    <location>
        <begin position="250"/>
        <end position="259"/>
    </location>
</feature>
<organism evidence="2 3">
    <name type="scientific">Schizopora paradoxa</name>
    <dbReference type="NCBI Taxonomy" id="27342"/>
    <lineage>
        <taxon>Eukaryota</taxon>
        <taxon>Fungi</taxon>
        <taxon>Dikarya</taxon>
        <taxon>Basidiomycota</taxon>
        <taxon>Agaricomycotina</taxon>
        <taxon>Agaricomycetes</taxon>
        <taxon>Hymenochaetales</taxon>
        <taxon>Schizoporaceae</taxon>
        <taxon>Schizopora</taxon>
    </lineage>
</organism>
<name>A0A0H2RAT9_9AGAM</name>
<feature type="compositionally biased region" description="Basic residues" evidence="1">
    <location>
        <begin position="421"/>
        <end position="430"/>
    </location>
</feature>
<dbReference type="Proteomes" id="UP000053477">
    <property type="component" value="Unassembled WGS sequence"/>
</dbReference>
<sequence length="519" mass="56767">MTSRRNAPLSSLTLVLPHPPLPRRGPASATTPQTPRSSSSMSTPSLFKLETSGPRRSTDSWNSSTCDGGDDDMEWEWTAEQVSLLGKTLDALPSHLLSPYNGSIPPANVLDKIARSVINAKDPIEWPHSVRSTRIKLLNLARSYNDNGHGDGRRSSELSPDVLQPTTTNVPKKPLYRQSSMDFLKGNSLMHERSIDRLSTRLQRVDRIVSPKLNPYEDLSPRSPSPLKPYGVLNGEDGPRTPIEDGPRFPLSRPPLQRGPRLRRSTTTIACLPTIPSEVAAAYTSTDASRLTVPKVKRSESFSSPSFNGLGHSLKRAPSFGTLSTRSTRSTKSHDSSRMSVDDQKENSPHIHQELDIYPSSDEEEKHRHKKVKKLKTSVEASPTIDKGRRTRSGSRATLPKAASSATLKSTSTATPTSTVRSKKSSRAKMPKASVLFGAELPHPQPEPSPPATLMSPAAPVFLESLMTPAPNNRTLRRVKTTNFPSQMSRRISFSNLIPPVEEETTGQGSGLGSAFQMS</sequence>